<name>A0ACC3CTK0_9PEZI</name>
<feature type="non-terminal residue" evidence="1">
    <location>
        <position position="196"/>
    </location>
</feature>
<dbReference type="Proteomes" id="UP001186974">
    <property type="component" value="Unassembled WGS sequence"/>
</dbReference>
<protein>
    <submittedName>
        <fullName evidence="1">Uncharacterized protein</fullName>
    </submittedName>
</protein>
<proteinExistence type="predicted"/>
<gene>
    <name evidence="1" type="ORF">LTS18_001312</name>
</gene>
<comment type="caution">
    <text evidence="1">The sequence shown here is derived from an EMBL/GenBank/DDBJ whole genome shotgun (WGS) entry which is preliminary data.</text>
</comment>
<dbReference type="EMBL" id="JAWDJW010011953">
    <property type="protein sequence ID" value="KAK3044427.1"/>
    <property type="molecule type" value="Genomic_DNA"/>
</dbReference>
<sequence>KRKASLETADTVNNSDPNPSKRVVSSKLTNNLKAAQAPTPTETVSMDSDDDFNSPQSSEDDFMGEADSFGEDNSDIEVEDDDAGFSQDKVLKAGRKPYEVDFKVYSPQDIQAYQDKQIADVSSIIGQPPESTAILLRHARWNKERLIESYMDKMDEVMESAGLGEDDGKAARIKKVKGFMCDICCEDNANLSTFAM</sequence>
<evidence type="ECO:0000313" key="2">
    <source>
        <dbReference type="Proteomes" id="UP001186974"/>
    </source>
</evidence>
<keyword evidence="2" id="KW-1185">Reference proteome</keyword>
<reference evidence="1" key="1">
    <citation type="submission" date="2024-09" db="EMBL/GenBank/DDBJ databases">
        <title>Black Yeasts Isolated from many extreme environments.</title>
        <authorList>
            <person name="Coleine C."/>
            <person name="Stajich J.E."/>
            <person name="Selbmann L."/>
        </authorList>
    </citation>
    <scope>NUCLEOTIDE SEQUENCE</scope>
    <source>
        <strain evidence="1">CCFEE 5737</strain>
    </source>
</reference>
<organism evidence="1 2">
    <name type="scientific">Coniosporium uncinatum</name>
    <dbReference type="NCBI Taxonomy" id="93489"/>
    <lineage>
        <taxon>Eukaryota</taxon>
        <taxon>Fungi</taxon>
        <taxon>Dikarya</taxon>
        <taxon>Ascomycota</taxon>
        <taxon>Pezizomycotina</taxon>
        <taxon>Dothideomycetes</taxon>
        <taxon>Dothideomycetes incertae sedis</taxon>
        <taxon>Coniosporium</taxon>
    </lineage>
</organism>
<evidence type="ECO:0000313" key="1">
    <source>
        <dbReference type="EMBL" id="KAK3044427.1"/>
    </source>
</evidence>
<accession>A0ACC3CTK0</accession>
<feature type="non-terminal residue" evidence="1">
    <location>
        <position position="1"/>
    </location>
</feature>